<keyword evidence="2" id="KW-1185">Reference proteome</keyword>
<dbReference type="EnsemblMetazoa" id="CLYHEMT006574.1">
    <property type="protein sequence ID" value="CLYHEMP006574.1"/>
    <property type="gene ID" value="CLYHEMG006574"/>
</dbReference>
<dbReference type="AlphaFoldDB" id="A0A7M5VAA3"/>
<dbReference type="GO" id="GO:0008240">
    <property type="term" value="F:tripeptidyl-peptidase activity"/>
    <property type="evidence" value="ECO:0007669"/>
    <property type="project" value="TreeGrafter"/>
</dbReference>
<organism evidence="1 2">
    <name type="scientific">Clytia hemisphaerica</name>
    <dbReference type="NCBI Taxonomy" id="252671"/>
    <lineage>
        <taxon>Eukaryota</taxon>
        <taxon>Metazoa</taxon>
        <taxon>Cnidaria</taxon>
        <taxon>Hydrozoa</taxon>
        <taxon>Hydroidolina</taxon>
        <taxon>Leptothecata</taxon>
        <taxon>Obeliida</taxon>
        <taxon>Clytiidae</taxon>
        <taxon>Clytia</taxon>
    </lineage>
</organism>
<dbReference type="SUPFAM" id="SSF52743">
    <property type="entry name" value="Subtilisin-like"/>
    <property type="match status" value="1"/>
</dbReference>
<sequence>MGTEANITTWFLRSAGRHDNQEPFLLWLENVASTKEVPPVHSVSYGDVESSLSVPYMQRVNTEFMKAGVRGITILFASGDDGAACKKGKFSPQFPVSSPYHCLTCHR</sequence>
<dbReference type="GO" id="GO:0004252">
    <property type="term" value="F:serine-type endopeptidase activity"/>
    <property type="evidence" value="ECO:0007669"/>
    <property type="project" value="InterPro"/>
</dbReference>
<evidence type="ECO:0008006" key="3">
    <source>
        <dbReference type="Google" id="ProtNLM"/>
    </source>
</evidence>
<protein>
    <recommendedName>
        <fullName evidence="3">Subtilisin</fullName>
    </recommendedName>
</protein>
<reference evidence="1" key="1">
    <citation type="submission" date="2021-01" db="UniProtKB">
        <authorList>
            <consortium name="EnsemblMetazoa"/>
        </authorList>
    </citation>
    <scope>IDENTIFICATION</scope>
</reference>
<name>A0A7M5VAA3_9CNID</name>
<dbReference type="GO" id="GO:0006508">
    <property type="term" value="P:proteolysis"/>
    <property type="evidence" value="ECO:0007669"/>
    <property type="project" value="InterPro"/>
</dbReference>
<dbReference type="PANTHER" id="PTHR14218:SF15">
    <property type="entry name" value="TRIPEPTIDYL-PEPTIDASE 1"/>
    <property type="match status" value="1"/>
</dbReference>
<dbReference type="OrthoDB" id="2919105at2759"/>
<dbReference type="InterPro" id="IPR050819">
    <property type="entry name" value="Tripeptidyl-peptidase_I"/>
</dbReference>
<accession>A0A7M5VAA3</accession>
<dbReference type="PANTHER" id="PTHR14218">
    <property type="entry name" value="PROTEASE S8 TRIPEPTIDYL PEPTIDASE I CLN2"/>
    <property type="match status" value="1"/>
</dbReference>
<proteinExistence type="predicted"/>
<dbReference type="Gene3D" id="3.40.50.200">
    <property type="entry name" value="Peptidase S8/S53 domain"/>
    <property type="match status" value="1"/>
</dbReference>
<dbReference type="InterPro" id="IPR036852">
    <property type="entry name" value="Peptidase_S8/S53_dom_sf"/>
</dbReference>
<evidence type="ECO:0000313" key="2">
    <source>
        <dbReference type="Proteomes" id="UP000594262"/>
    </source>
</evidence>
<evidence type="ECO:0000313" key="1">
    <source>
        <dbReference type="EnsemblMetazoa" id="CLYHEMP006574.1"/>
    </source>
</evidence>
<dbReference type="Proteomes" id="UP000594262">
    <property type="component" value="Unplaced"/>
</dbReference>